<proteinExistence type="predicted"/>
<gene>
    <name evidence="1" type="ORF">LAZ67_9000276</name>
</gene>
<dbReference type="EMBL" id="CP092871">
    <property type="protein sequence ID" value="UYV71756.1"/>
    <property type="molecule type" value="Genomic_DNA"/>
</dbReference>
<dbReference type="Proteomes" id="UP001235939">
    <property type="component" value="Chromosome 09"/>
</dbReference>
<accession>A0ABY6KSC9</accession>
<protein>
    <recommendedName>
        <fullName evidence="3">Tc3 transposase DNA binding domain-containing protein</fullName>
    </recommendedName>
</protein>
<name>A0ABY6KSC9_9ARAC</name>
<sequence>MYQNMELSKGPSNTSWSVGFLPGPVRSQSGCHVYPGKQLSSFDRVTEFDRGRIVAYRDCGLSFREIGSRVG</sequence>
<organism evidence="1 2">
    <name type="scientific">Cordylochernes scorpioides</name>
    <dbReference type="NCBI Taxonomy" id="51811"/>
    <lineage>
        <taxon>Eukaryota</taxon>
        <taxon>Metazoa</taxon>
        <taxon>Ecdysozoa</taxon>
        <taxon>Arthropoda</taxon>
        <taxon>Chelicerata</taxon>
        <taxon>Arachnida</taxon>
        <taxon>Pseudoscorpiones</taxon>
        <taxon>Cheliferoidea</taxon>
        <taxon>Chernetidae</taxon>
        <taxon>Cordylochernes</taxon>
    </lineage>
</organism>
<evidence type="ECO:0008006" key="3">
    <source>
        <dbReference type="Google" id="ProtNLM"/>
    </source>
</evidence>
<reference evidence="1 2" key="1">
    <citation type="submission" date="2022-01" db="EMBL/GenBank/DDBJ databases">
        <title>A chromosomal length assembly of Cordylochernes scorpioides.</title>
        <authorList>
            <person name="Zeh D."/>
            <person name="Zeh J."/>
        </authorList>
    </citation>
    <scope>NUCLEOTIDE SEQUENCE [LARGE SCALE GENOMIC DNA]</scope>
    <source>
        <strain evidence="1">IN4F17</strain>
        <tissue evidence="1">Whole Body</tissue>
    </source>
</reference>
<evidence type="ECO:0000313" key="2">
    <source>
        <dbReference type="Proteomes" id="UP001235939"/>
    </source>
</evidence>
<evidence type="ECO:0000313" key="1">
    <source>
        <dbReference type="EMBL" id="UYV71756.1"/>
    </source>
</evidence>
<keyword evidence="2" id="KW-1185">Reference proteome</keyword>